<dbReference type="OrthoDB" id="10545706at2759"/>
<dbReference type="Proteomes" id="UP000235023">
    <property type="component" value="Unassembled WGS sequence"/>
</dbReference>
<organism evidence="1 2">
    <name type="scientific">Aspergillus taichungensis</name>
    <dbReference type="NCBI Taxonomy" id="482145"/>
    <lineage>
        <taxon>Eukaryota</taxon>
        <taxon>Fungi</taxon>
        <taxon>Dikarya</taxon>
        <taxon>Ascomycota</taxon>
        <taxon>Pezizomycotina</taxon>
        <taxon>Eurotiomycetes</taxon>
        <taxon>Eurotiomycetidae</taxon>
        <taxon>Eurotiales</taxon>
        <taxon>Aspergillaceae</taxon>
        <taxon>Aspergillus</taxon>
        <taxon>Aspergillus subgen. Circumdati</taxon>
    </lineage>
</organism>
<name>A0A2J5I728_9EURO</name>
<dbReference type="AlphaFoldDB" id="A0A2J5I728"/>
<keyword evidence="2" id="KW-1185">Reference proteome</keyword>
<sequence>MVSQFQASGHLRSTGGALLVQCHPTRTLFQERTTTWTGADTFLPYWVRIACSLTTMKQAVRASGMHHVRYKIKAFIQSWINMSSEGQNPSVLVSHFENWSARLKWNQVIVYDQVEELALRPRLFVISAALRPRAGRGASGVERNTEDGHVADRLFSLHLGWRSHCHDLAIFASLMLVDYLRRFSMNYYRPIERVRVVVGDLIR</sequence>
<evidence type="ECO:0000313" key="1">
    <source>
        <dbReference type="EMBL" id="PLN85792.1"/>
    </source>
</evidence>
<proteinExistence type="predicted"/>
<evidence type="ECO:0000313" key="2">
    <source>
        <dbReference type="Proteomes" id="UP000235023"/>
    </source>
</evidence>
<reference evidence="2" key="1">
    <citation type="submission" date="2017-12" db="EMBL/GenBank/DDBJ databases">
        <authorList>
            <consortium name="DOE Joint Genome Institute"/>
            <person name="Mondo S.J."/>
            <person name="Kjaerbolling I."/>
            <person name="Vesth T.C."/>
            <person name="Frisvad J.C."/>
            <person name="Nybo J.L."/>
            <person name="Theobald S."/>
            <person name="Kuo A."/>
            <person name="Bowyer P."/>
            <person name="Matsuda Y."/>
            <person name="Lyhne E.K."/>
            <person name="Kogle M.E."/>
            <person name="Clum A."/>
            <person name="Lipzen A."/>
            <person name="Salamov A."/>
            <person name="Ngan C.Y."/>
            <person name="Daum C."/>
            <person name="Chiniquy J."/>
            <person name="Barry K."/>
            <person name="LaButti K."/>
            <person name="Haridas S."/>
            <person name="Simmons B.A."/>
            <person name="Magnuson J.K."/>
            <person name="Mortensen U.H."/>
            <person name="Larsen T.O."/>
            <person name="Grigoriev I.V."/>
            <person name="Baker S.E."/>
            <person name="Andersen M.R."/>
            <person name="Nordberg H.P."/>
            <person name="Cantor M.N."/>
            <person name="Hua S.X."/>
        </authorList>
    </citation>
    <scope>NUCLEOTIDE SEQUENCE [LARGE SCALE GENOMIC DNA]</scope>
    <source>
        <strain evidence="2">IBT 19404</strain>
    </source>
</reference>
<dbReference type="EMBL" id="KZ559502">
    <property type="protein sequence ID" value="PLN85792.1"/>
    <property type="molecule type" value="Genomic_DNA"/>
</dbReference>
<protein>
    <submittedName>
        <fullName evidence="1">Uncharacterized protein</fullName>
    </submittedName>
</protein>
<gene>
    <name evidence="1" type="ORF">BDW42DRAFT_132311</name>
</gene>
<accession>A0A2J5I728</accession>